<sequence length="84" mass="9667">MFTIPLNKTVKQCDMKVYTKTNNSIAWQCFYWRVNGNSIYFSYRVLQFHQSSGKPRNVFISLATGVASPDGYGRRDSTFISDIV</sequence>
<reference evidence="1" key="1">
    <citation type="submission" date="2022-11" db="EMBL/GenBank/DDBJ databases">
        <authorList>
            <person name="Hyden B.L."/>
            <person name="Feng K."/>
            <person name="Yates T."/>
            <person name="Jawdy S."/>
            <person name="Smart L.B."/>
            <person name="Muchero W."/>
        </authorList>
    </citation>
    <scope>NUCLEOTIDE SEQUENCE</scope>
    <source>
        <tissue evidence="1">Shoot tip</tissue>
    </source>
</reference>
<protein>
    <submittedName>
        <fullName evidence="1">Uncharacterized protein</fullName>
    </submittedName>
</protein>
<gene>
    <name evidence="1" type="ORF">OIU79_023509</name>
</gene>
<organism evidence="1 2">
    <name type="scientific">Salix purpurea</name>
    <name type="common">Purple osier willow</name>
    <dbReference type="NCBI Taxonomy" id="77065"/>
    <lineage>
        <taxon>Eukaryota</taxon>
        <taxon>Viridiplantae</taxon>
        <taxon>Streptophyta</taxon>
        <taxon>Embryophyta</taxon>
        <taxon>Tracheophyta</taxon>
        <taxon>Spermatophyta</taxon>
        <taxon>Magnoliopsida</taxon>
        <taxon>eudicotyledons</taxon>
        <taxon>Gunneridae</taxon>
        <taxon>Pentapetalae</taxon>
        <taxon>rosids</taxon>
        <taxon>fabids</taxon>
        <taxon>Malpighiales</taxon>
        <taxon>Salicaceae</taxon>
        <taxon>Saliceae</taxon>
        <taxon>Salix</taxon>
    </lineage>
</organism>
<comment type="caution">
    <text evidence="1">The sequence shown here is derived from an EMBL/GenBank/DDBJ whole genome shotgun (WGS) entry which is preliminary data.</text>
</comment>
<name>A0A9Q0W8U2_SALPP</name>
<evidence type="ECO:0000313" key="2">
    <source>
        <dbReference type="Proteomes" id="UP001151532"/>
    </source>
</evidence>
<keyword evidence="2" id="KW-1185">Reference proteome</keyword>
<dbReference type="Proteomes" id="UP001151532">
    <property type="component" value="Chromosome 13"/>
</dbReference>
<reference evidence="1" key="2">
    <citation type="journal article" date="2023" name="Int. J. Mol. Sci.">
        <title>De Novo Assembly and Annotation of 11 Diverse Shrub Willow (Salix) Genomes Reveals Novel Gene Organization in Sex-Linked Regions.</title>
        <authorList>
            <person name="Hyden B."/>
            <person name="Feng K."/>
            <person name="Yates T.B."/>
            <person name="Jawdy S."/>
            <person name="Cereghino C."/>
            <person name="Smart L.B."/>
            <person name="Muchero W."/>
        </authorList>
    </citation>
    <scope>NUCLEOTIDE SEQUENCE</scope>
    <source>
        <tissue evidence="1">Shoot tip</tissue>
    </source>
</reference>
<proteinExistence type="predicted"/>
<accession>A0A9Q0W8U2</accession>
<evidence type="ECO:0000313" key="1">
    <source>
        <dbReference type="EMBL" id="KAJ6762784.1"/>
    </source>
</evidence>
<dbReference type="AlphaFoldDB" id="A0A9Q0W8U2"/>
<dbReference type="EMBL" id="JAPFFK010000005">
    <property type="protein sequence ID" value="KAJ6762784.1"/>
    <property type="molecule type" value="Genomic_DNA"/>
</dbReference>
<dbReference type="OrthoDB" id="4062651at2759"/>